<feature type="non-terminal residue" evidence="1">
    <location>
        <position position="52"/>
    </location>
</feature>
<organism evidence="1 2">
    <name type="scientific">Trifolium medium</name>
    <dbReference type="NCBI Taxonomy" id="97028"/>
    <lineage>
        <taxon>Eukaryota</taxon>
        <taxon>Viridiplantae</taxon>
        <taxon>Streptophyta</taxon>
        <taxon>Embryophyta</taxon>
        <taxon>Tracheophyta</taxon>
        <taxon>Spermatophyta</taxon>
        <taxon>Magnoliopsida</taxon>
        <taxon>eudicotyledons</taxon>
        <taxon>Gunneridae</taxon>
        <taxon>Pentapetalae</taxon>
        <taxon>rosids</taxon>
        <taxon>fabids</taxon>
        <taxon>Fabales</taxon>
        <taxon>Fabaceae</taxon>
        <taxon>Papilionoideae</taxon>
        <taxon>50 kb inversion clade</taxon>
        <taxon>NPAAA clade</taxon>
        <taxon>Hologalegina</taxon>
        <taxon>IRL clade</taxon>
        <taxon>Trifolieae</taxon>
        <taxon>Trifolium</taxon>
    </lineage>
</organism>
<protein>
    <submittedName>
        <fullName evidence="1">Uncharacterized protein</fullName>
    </submittedName>
</protein>
<keyword evidence="2" id="KW-1185">Reference proteome</keyword>
<evidence type="ECO:0000313" key="1">
    <source>
        <dbReference type="EMBL" id="MCI59741.1"/>
    </source>
</evidence>
<evidence type="ECO:0000313" key="2">
    <source>
        <dbReference type="Proteomes" id="UP000265520"/>
    </source>
</evidence>
<comment type="caution">
    <text evidence="1">The sequence shown here is derived from an EMBL/GenBank/DDBJ whole genome shotgun (WGS) entry which is preliminary data.</text>
</comment>
<dbReference type="EMBL" id="LXQA010569194">
    <property type="protein sequence ID" value="MCI59741.1"/>
    <property type="molecule type" value="Genomic_DNA"/>
</dbReference>
<reference evidence="1 2" key="1">
    <citation type="journal article" date="2018" name="Front. Plant Sci.">
        <title>Red Clover (Trifolium pratense) and Zigzag Clover (T. medium) - A Picture of Genomic Similarities and Differences.</title>
        <authorList>
            <person name="Dluhosova J."/>
            <person name="Istvanek J."/>
            <person name="Nedelnik J."/>
            <person name="Repkova J."/>
        </authorList>
    </citation>
    <scope>NUCLEOTIDE SEQUENCE [LARGE SCALE GENOMIC DNA]</scope>
    <source>
        <strain evidence="2">cv. 10/8</strain>
        <tissue evidence="1">Leaf</tissue>
    </source>
</reference>
<dbReference type="AlphaFoldDB" id="A0A392TF35"/>
<proteinExistence type="predicted"/>
<accession>A0A392TF35</accession>
<name>A0A392TF35_9FABA</name>
<sequence length="52" mass="5921">MISSPLGLGSWVSESVVIGFGEDESFWFFLMGEGFVEDMMLGRLLKDFWVLK</sequence>
<dbReference type="Proteomes" id="UP000265520">
    <property type="component" value="Unassembled WGS sequence"/>
</dbReference>